<reference evidence="1 2" key="1">
    <citation type="submission" date="2015-03" db="EMBL/GenBank/DDBJ databases">
        <title>Genomics and transcriptomics of the oil-accumulating basidiomycete yeast T. oleaginosus allow insights into substrate utilization and the diverse evolutionary trajectories of mating systems in fungi.</title>
        <authorList>
            <consortium name="DOE Joint Genome Institute"/>
            <person name="Kourist R."/>
            <person name="Kracht O."/>
            <person name="Bracharz F."/>
            <person name="Lipzen A."/>
            <person name="Nolan M."/>
            <person name="Ohm R."/>
            <person name="Grigoriev I."/>
            <person name="Sun S."/>
            <person name="Heitman J."/>
            <person name="Bruck T."/>
            <person name="Nowrousian M."/>
        </authorList>
    </citation>
    <scope>NUCLEOTIDE SEQUENCE [LARGE SCALE GENOMIC DNA]</scope>
    <source>
        <strain evidence="1 2">IBC0246</strain>
    </source>
</reference>
<dbReference type="EMBL" id="KQ087210">
    <property type="protein sequence ID" value="KLT41962.1"/>
    <property type="molecule type" value="Genomic_DNA"/>
</dbReference>
<evidence type="ECO:0000313" key="2">
    <source>
        <dbReference type="Proteomes" id="UP000053611"/>
    </source>
</evidence>
<protein>
    <submittedName>
        <fullName evidence="1">Uncharacterized protein</fullName>
    </submittedName>
</protein>
<dbReference type="Pfam" id="PF08615">
    <property type="entry name" value="RNase_H2_suC"/>
    <property type="match status" value="1"/>
</dbReference>
<proteinExistence type="predicted"/>
<dbReference type="PANTHER" id="PTHR47204:SF1">
    <property type="entry name" value="RIBONUCLEASE H2 SUBUNIT C"/>
    <property type="match status" value="1"/>
</dbReference>
<organism evidence="1 2">
    <name type="scientific">Cutaneotrichosporon oleaginosum</name>
    <dbReference type="NCBI Taxonomy" id="879819"/>
    <lineage>
        <taxon>Eukaryota</taxon>
        <taxon>Fungi</taxon>
        <taxon>Dikarya</taxon>
        <taxon>Basidiomycota</taxon>
        <taxon>Agaricomycotina</taxon>
        <taxon>Tremellomycetes</taxon>
        <taxon>Trichosporonales</taxon>
        <taxon>Trichosporonaceae</taxon>
        <taxon>Cutaneotrichosporon</taxon>
    </lineage>
</organism>
<dbReference type="OrthoDB" id="6222486at2759"/>
<dbReference type="STRING" id="879819.A0A0J0XLI8"/>
<dbReference type="GO" id="GO:0006401">
    <property type="term" value="P:RNA catabolic process"/>
    <property type="evidence" value="ECO:0007669"/>
    <property type="project" value="InterPro"/>
</dbReference>
<keyword evidence="2" id="KW-1185">Reference proteome</keyword>
<dbReference type="PANTHER" id="PTHR47204">
    <property type="entry name" value="OS02G0168900 PROTEIN"/>
    <property type="match status" value="1"/>
</dbReference>
<dbReference type="AlphaFoldDB" id="A0A0J0XLI8"/>
<dbReference type="InterPro" id="IPR013924">
    <property type="entry name" value="RNase_H2_suC"/>
</dbReference>
<dbReference type="Proteomes" id="UP000053611">
    <property type="component" value="Unassembled WGS sequence"/>
</dbReference>
<dbReference type="RefSeq" id="XP_018278453.1">
    <property type="nucleotide sequence ID" value="XM_018426705.1"/>
</dbReference>
<evidence type="ECO:0000313" key="1">
    <source>
        <dbReference type="EMBL" id="KLT41962.1"/>
    </source>
</evidence>
<sequence>MSFVLAAAPDLPPSQPLHLLPFALSPTPRTAAVGTYFVPRPGPAGSLAAFRGRRVVGQDIGVPRGYRGVVLRAAAPPSSTATDAATAFAREPTAAAQNGSETVAGVERVVGRVTRAMQKGAAQVALARPRAVRRARKVQKFALDEGEEEAPPVKRVKVEATTAVNVEAEAEAGAGAEIGVETETEVEMEMETQVSRAATPPLVPAINVVPSSPAPGFGGDGDEDMAREVDLAAVSAVLTPEPEIDPEVSGLASEEHTALRVLTPTATFSSFTLWTPDAPLAGFRADEVEVEGHWRQGGAGEGGDAFVRALGEWLGLNEIIHAPMYDTDDDE</sequence>
<dbReference type="GeneID" id="28987308"/>
<gene>
    <name evidence="1" type="ORF">CC85DRAFT_328529</name>
</gene>
<name>A0A0J0XLI8_9TREE</name>
<dbReference type="GO" id="GO:0032299">
    <property type="term" value="C:ribonuclease H2 complex"/>
    <property type="evidence" value="ECO:0007669"/>
    <property type="project" value="InterPro"/>
</dbReference>
<accession>A0A0J0XLI8</accession>
<dbReference type="Gene3D" id="2.40.128.680">
    <property type="match status" value="1"/>
</dbReference>